<sequence>MIKSSDRTSTPLVIAPVTNSISKLSSLVHTSSNQHESTTITTIYPEILHSSPSAKRVARLVSKRCLEVKRLITLLMFGLQLNPRSTDKLPLEEFDLKSALFKHKIRTKTANRKSANFHTSLPCFYGSLNRDEDAMG</sequence>
<name>A0ABQ5FVJ6_9ASTR</name>
<comment type="caution">
    <text evidence="1">The sequence shown here is derived from an EMBL/GenBank/DDBJ whole genome shotgun (WGS) entry which is preliminary data.</text>
</comment>
<evidence type="ECO:0000313" key="1">
    <source>
        <dbReference type="EMBL" id="GJT67378.1"/>
    </source>
</evidence>
<accession>A0ABQ5FVJ6</accession>
<keyword evidence="2" id="KW-1185">Reference proteome</keyword>
<protein>
    <submittedName>
        <fullName evidence="1">Uncharacterized protein</fullName>
    </submittedName>
</protein>
<dbReference type="Proteomes" id="UP001151760">
    <property type="component" value="Unassembled WGS sequence"/>
</dbReference>
<proteinExistence type="predicted"/>
<dbReference type="EMBL" id="BQNB010017802">
    <property type="protein sequence ID" value="GJT67378.1"/>
    <property type="molecule type" value="Genomic_DNA"/>
</dbReference>
<evidence type="ECO:0000313" key="2">
    <source>
        <dbReference type="Proteomes" id="UP001151760"/>
    </source>
</evidence>
<organism evidence="1 2">
    <name type="scientific">Tanacetum coccineum</name>
    <dbReference type="NCBI Taxonomy" id="301880"/>
    <lineage>
        <taxon>Eukaryota</taxon>
        <taxon>Viridiplantae</taxon>
        <taxon>Streptophyta</taxon>
        <taxon>Embryophyta</taxon>
        <taxon>Tracheophyta</taxon>
        <taxon>Spermatophyta</taxon>
        <taxon>Magnoliopsida</taxon>
        <taxon>eudicotyledons</taxon>
        <taxon>Gunneridae</taxon>
        <taxon>Pentapetalae</taxon>
        <taxon>asterids</taxon>
        <taxon>campanulids</taxon>
        <taxon>Asterales</taxon>
        <taxon>Asteraceae</taxon>
        <taxon>Asteroideae</taxon>
        <taxon>Anthemideae</taxon>
        <taxon>Anthemidinae</taxon>
        <taxon>Tanacetum</taxon>
    </lineage>
</organism>
<reference evidence="1" key="2">
    <citation type="submission" date="2022-01" db="EMBL/GenBank/DDBJ databases">
        <authorList>
            <person name="Yamashiro T."/>
            <person name="Shiraishi A."/>
            <person name="Satake H."/>
            <person name="Nakayama K."/>
        </authorList>
    </citation>
    <scope>NUCLEOTIDE SEQUENCE</scope>
</reference>
<reference evidence="1" key="1">
    <citation type="journal article" date="2022" name="Int. J. Mol. Sci.">
        <title>Draft Genome of Tanacetum Coccineum: Genomic Comparison of Closely Related Tanacetum-Family Plants.</title>
        <authorList>
            <person name="Yamashiro T."/>
            <person name="Shiraishi A."/>
            <person name="Nakayama K."/>
            <person name="Satake H."/>
        </authorList>
    </citation>
    <scope>NUCLEOTIDE SEQUENCE</scope>
</reference>
<gene>
    <name evidence="1" type="ORF">Tco_1018858</name>
</gene>